<proteinExistence type="predicted"/>
<protein>
    <submittedName>
        <fullName evidence="2">GNAT family N-acetyltransferase</fullName>
    </submittedName>
</protein>
<evidence type="ECO:0000313" key="3">
    <source>
        <dbReference type="Proteomes" id="UP001183222"/>
    </source>
</evidence>
<dbReference type="SUPFAM" id="SSF55729">
    <property type="entry name" value="Acyl-CoA N-acyltransferases (Nat)"/>
    <property type="match status" value="1"/>
</dbReference>
<comment type="caution">
    <text evidence="2">The sequence shown here is derived from an EMBL/GenBank/DDBJ whole genome shotgun (WGS) entry which is preliminary data.</text>
</comment>
<dbReference type="PANTHER" id="PTHR43792">
    <property type="entry name" value="GNAT FAMILY, PUTATIVE (AFU_ORTHOLOGUE AFUA_3G00765)-RELATED-RELATED"/>
    <property type="match status" value="1"/>
</dbReference>
<evidence type="ECO:0000313" key="2">
    <source>
        <dbReference type="EMBL" id="MDT0274990.1"/>
    </source>
</evidence>
<dbReference type="Gene3D" id="3.40.630.30">
    <property type="match status" value="1"/>
</dbReference>
<organism evidence="2 3">
    <name type="scientific">Blastococcus goldschmidtiae</name>
    <dbReference type="NCBI Taxonomy" id="3075546"/>
    <lineage>
        <taxon>Bacteria</taxon>
        <taxon>Bacillati</taxon>
        <taxon>Actinomycetota</taxon>
        <taxon>Actinomycetes</taxon>
        <taxon>Geodermatophilales</taxon>
        <taxon>Geodermatophilaceae</taxon>
        <taxon>Blastococcus</taxon>
    </lineage>
</organism>
<dbReference type="Proteomes" id="UP001183222">
    <property type="component" value="Unassembled WGS sequence"/>
</dbReference>
<name>A0ABU2K489_9ACTN</name>
<keyword evidence="3" id="KW-1185">Reference proteome</keyword>
<dbReference type="RefSeq" id="WP_311343807.1">
    <property type="nucleotide sequence ID" value="NZ_JAVREI010000001.1"/>
</dbReference>
<dbReference type="PANTHER" id="PTHR43792:SF1">
    <property type="entry name" value="N-ACETYLTRANSFERASE DOMAIN-CONTAINING PROTEIN"/>
    <property type="match status" value="1"/>
</dbReference>
<feature type="domain" description="N-acetyltransferase" evidence="1">
    <location>
        <begin position="9"/>
        <end position="174"/>
    </location>
</feature>
<dbReference type="EMBL" id="JAVREI010000001">
    <property type="protein sequence ID" value="MDT0274990.1"/>
    <property type="molecule type" value="Genomic_DNA"/>
</dbReference>
<sequence>MTDRHGVRVELVRLPPDALQALGDGDQAAAEARAPVPLSPYLAGPECRWVWSMRAEQVRTDPPSAAWITAVVWDPERRLAVGRAGFHGPPDDRGMVEVGYSIDPEHRRRGYARAAVRSLLDRAAREPGVRIVRASVGPANEPSLRLVRSLGFAVVGEQVDEQDGPEIVHERPAG</sequence>
<dbReference type="InterPro" id="IPR016181">
    <property type="entry name" value="Acyl_CoA_acyltransferase"/>
</dbReference>
<dbReference type="InterPro" id="IPR000182">
    <property type="entry name" value="GNAT_dom"/>
</dbReference>
<dbReference type="CDD" id="cd04301">
    <property type="entry name" value="NAT_SF"/>
    <property type="match status" value="1"/>
</dbReference>
<gene>
    <name evidence="2" type="ORF">RM425_03685</name>
</gene>
<accession>A0ABU2K489</accession>
<dbReference type="Pfam" id="PF13302">
    <property type="entry name" value="Acetyltransf_3"/>
    <property type="match status" value="1"/>
</dbReference>
<dbReference type="PROSITE" id="PS51186">
    <property type="entry name" value="GNAT"/>
    <property type="match status" value="1"/>
</dbReference>
<dbReference type="InterPro" id="IPR051531">
    <property type="entry name" value="N-acetyltransferase"/>
</dbReference>
<reference evidence="3" key="1">
    <citation type="submission" date="2023-07" db="EMBL/GenBank/DDBJ databases">
        <title>30 novel species of actinomycetes from the DSMZ collection.</title>
        <authorList>
            <person name="Nouioui I."/>
        </authorList>
    </citation>
    <scope>NUCLEOTIDE SEQUENCE [LARGE SCALE GENOMIC DNA]</scope>
    <source>
        <strain evidence="3">DSM 46792</strain>
    </source>
</reference>
<evidence type="ECO:0000259" key="1">
    <source>
        <dbReference type="PROSITE" id="PS51186"/>
    </source>
</evidence>